<evidence type="ECO:0000256" key="4">
    <source>
        <dbReference type="ARBA" id="ARBA00023163"/>
    </source>
</evidence>
<dbReference type="AlphaFoldDB" id="A0A174F4C3"/>
<feature type="domain" description="HTH merR-type" evidence="6">
    <location>
        <begin position="4"/>
        <end position="73"/>
    </location>
</feature>
<dbReference type="PANTHER" id="PTHR30204:SF69">
    <property type="entry name" value="MERR-FAMILY TRANSCRIPTIONAL REGULATOR"/>
    <property type="match status" value="1"/>
</dbReference>
<dbReference type="CDD" id="cd01106">
    <property type="entry name" value="HTH_TipAL-Mta"/>
    <property type="match status" value="1"/>
</dbReference>
<reference evidence="7 8" key="1">
    <citation type="submission" date="2015-09" db="EMBL/GenBank/DDBJ databases">
        <authorList>
            <consortium name="Pathogen Informatics"/>
        </authorList>
    </citation>
    <scope>NUCLEOTIDE SEQUENCE [LARGE SCALE GENOMIC DNA]</scope>
    <source>
        <strain evidence="7 8">2789STDY5834855</strain>
    </source>
</reference>
<keyword evidence="5" id="KW-0175">Coiled coil</keyword>
<keyword evidence="4" id="KW-0804">Transcription</keyword>
<dbReference type="GO" id="GO:0003677">
    <property type="term" value="F:DNA binding"/>
    <property type="evidence" value="ECO:0007669"/>
    <property type="project" value="UniProtKB-KW"/>
</dbReference>
<dbReference type="PROSITE" id="PS00552">
    <property type="entry name" value="HTH_MERR_1"/>
    <property type="match status" value="1"/>
</dbReference>
<keyword evidence="1" id="KW-0678">Repressor</keyword>
<evidence type="ECO:0000259" key="6">
    <source>
        <dbReference type="PROSITE" id="PS50937"/>
    </source>
</evidence>
<dbReference type="InterPro" id="IPR000551">
    <property type="entry name" value="MerR-type_HTH_dom"/>
</dbReference>
<organism evidence="7 8">
    <name type="scientific">Clostridium disporicum</name>
    <dbReference type="NCBI Taxonomy" id="84024"/>
    <lineage>
        <taxon>Bacteria</taxon>
        <taxon>Bacillati</taxon>
        <taxon>Bacillota</taxon>
        <taxon>Clostridia</taxon>
        <taxon>Eubacteriales</taxon>
        <taxon>Clostridiaceae</taxon>
        <taxon>Clostridium</taxon>
    </lineage>
</organism>
<proteinExistence type="predicted"/>
<accession>A0A174F4C3</accession>
<dbReference type="OrthoDB" id="9791488at2"/>
<dbReference type="InterPro" id="IPR009061">
    <property type="entry name" value="DNA-bd_dom_put_sf"/>
</dbReference>
<protein>
    <submittedName>
        <fullName evidence="7">Transcriptional regulator</fullName>
    </submittedName>
</protein>
<dbReference type="PANTHER" id="PTHR30204">
    <property type="entry name" value="REDOX-CYCLING DRUG-SENSING TRANSCRIPTIONAL ACTIVATOR SOXR"/>
    <property type="match status" value="1"/>
</dbReference>
<feature type="coiled-coil region" evidence="5">
    <location>
        <begin position="76"/>
        <end position="103"/>
    </location>
</feature>
<dbReference type="PROSITE" id="PS50937">
    <property type="entry name" value="HTH_MERR_2"/>
    <property type="match status" value="1"/>
</dbReference>
<keyword evidence="3" id="KW-0238">DNA-binding</keyword>
<dbReference type="Proteomes" id="UP000095558">
    <property type="component" value="Unassembled WGS sequence"/>
</dbReference>
<dbReference type="SUPFAM" id="SSF46955">
    <property type="entry name" value="Putative DNA-binding domain"/>
    <property type="match status" value="1"/>
</dbReference>
<dbReference type="Gene3D" id="1.10.1660.10">
    <property type="match status" value="1"/>
</dbReference>
<evidence type="ECO:0000256" key="5">
    <source>
        <dbReference type="SAM" id="Coils"/>
    </source>
</evidence>
<evidence type="ECO:0000256" key="2">
    <source>
        <dbReference type="ARBA" id="ARBA00023015"/>
    </source>
</evidence>
<evidence type="ECO:0000313" key="7">
    <source>
        <dbReference type="EMBL" id="CUO45093.1"/>
    </source>
</evidence>
<keyword evidence="2" id="KW-0805">Transcription regulation</keyword>
<dbReference type="SMART" id="SM00422">
    <property type="entry name" value="HTH_MERR"/>
    <property type="match status" value="1"/>
</dbReference>
<gene>
    <name evidence="7" type="primary">zntR</name>
    <name evidence="7" type="ORF">ERS852470_02378</name>
</gene>
<dbReference type="InterPro" id="IPR047057">
    <property type="entry name" value="MerR_fam"/>
</dbReference>
<evidence type="ECO:0000256" key="3">
    <source>
        <dbReference type="ARBA" id="ARBA00023125"/>
    </source>
</evidence>
<dbReference type="Pfam" id="PF13411">
    <property type="entry name" value="MerR_1"/>
    <property type="match status" value="1"/>
</dbReference>
<sequence length="265" mass="31234">MKNRFLIGEVSEYLGVSRDTLRYYDKDNILKPSVIGKNGYRYYTIEDIIKLSYVIAFREINISIKEIKDIINNCTLEQLKKVLQDKESDIDNKILELKKLKKTVSNFKYDIEKTIKLLNKIEIVNSPIIFYEELADGMDLKTCKIMDKFNSYEYLNEVTFSSVIKKEFFKINKVESNIVYAISGIVYKSDYIGNLIDYKCFKYDKCIHSIFKINIDITEESIMYLKKYIDGNNIEIIGDSVARFITFENKNDKTTDYIEIWIPIK</sequence>
<dbReference type="RefSeq" id="WP_055277121.1">
    <property type="nucleotide sequence ID" value="NZ_CYZV01000025.1"/>
</dbReference>
<dbReference type="EMBL" id="CYZV01000025">
    <property type="protein sequence ID" value="CUO45093.1"/>
    <property type="molecule type" value="Genomic_DNA"/>
</dbReference>
<dbReference type="GO" id="GO:0003700">
    <property type="term" value="F:DNA-binding transcription factor activity"/>
    <property type="evidence" value="ECO:0007669"/>
    <property type="project" value="InterPro"/>
</dbReference>
<name>A0A174F4C3_9CLOT</name>
<evidence type="ECO:0000313" key="8">
    <source>
        <dbReference type="Proteomes" id="UP000095558"/>
    </source>
</evidence>
<evidence type="ECO:0000256" key="1">
    <source>
        <dbReference type="ARBA" id="ARBA00022491"/>
    </source>
</evidence>